<dbReference type="PATRIC" id="fig|993517.3.peg.3151"/>
<comment type="caution">
    <text evidence="2">The sequence shown here is derived from an EMBL/GenBank/DDBJ whole genome shotgun (WGS) entry which is preliminary data.</text>
</comment>
<accession>K5D541</accession>
<feature type="compositionally biased region" description="Basic and acidic residues" evidence="1">
    <location>
        <begin position="1"/>
        <end position="17"/>
    </location>
</feature>
<gene>
    <name evidence="2" type="ORF">RBSH_02908</name>
</gene>
<name>K5D541_RHOBT</name>
<dbReference type="Proteomes" id="UP000007993">
    <property type="component" value="Unassembled WGS sequence"/>
</dbReference>
<dbReference type="EMBL" id="AMCW01000082">
    <property type="protein sequence ID" value="EKK01777.1"/>
    <property type="molecule type" value="Genomic_DNA"/>
</dbReference>
<protein>
    <submittedName>
        <fullName evidence="2">Uncharacterized protein</fullName>
    </submittedName>
</protein>
<sequence>MYETFERWGTEHSHKNESQPTMSEPSQHPPKNGECFGRNCSWHSCSQLSHAVQRQTTHPENTN</sequence>
<feature type="region of interest" description="Disordered" evidence="1">
    <location>
        <begin position="1"/>
        <end position="33"/>
    </location>
</feature>
<evidence type="ECO:0000313" key="3">
    <source>
        <dbReference type="Proteomes" id="UP000007993"/>
    </source>
</evidence>
<reference evidence="2 3" key="1">
    <citation type="journal article" date="2013" name="Mar. Genomics">
        <title>Expression of sulfatases in Rhodopirellula baltica and the diversity of sulfatases in the genus Rhodopirellula.</title>
        <authorList>
            <person name="Wegner C.E."/>
            <person name="Richter-Heitmann T."/>
            <person name="Klindworth A."/>
            <person name="Klockow C."/>
            <person name="Richter M."/>
            <person name="Achstetter T."/>
            <person name="Glockner F.O."/>
            <person name="Harder J."/>
        </authorList>
    </citation>
    <scope>NUCLEOTIDE SEQUENCE [LARGE SCALE GENOMIC DNA]</scope>
    <source>
        <strain evidence="2 3">SH28</strain>
    </source>
</reference>
<dbReference type="AlphaFoldDB" id="K5D541"/>
<organism evidence="2 3">
    <name type="scientific">Rhodopirellula baltica SH28</name>
    <dbReference type="NCBI Taxonomy" id="993517"/>
    <lineage>
        <taxon>Bacteria</taxon>
        <taxon>Pseudomonadati</taxon>
        <taxon>Planctomycetota</taxon>
        <taxon>Planctomycetia</taxon>
        <taxon>Pirellulales</taxon>
        <taxon>Pirellulaceae</taxon>
        <taxon>Rhodopirellula</taxon>
    </lineage>
</organism>
<evidence type="ECO:0000313" key="2">
    <source>
        <dbReference type="EMBL" id="EKK01777.1"/>
    </source>
</evidence>
<evidence type="ECO:0000256" key="1">
    <source>
        <dbReference type="SAM" id="MobiDB-lite"/>
    </source>
</evidence>
<proteinExistence type="predicted"/>